<organism evidence="4 5">
    <name type="scientific">Nicotiana attenuata</name>
    <name type="common">Coyote tobacco</name>
    <dbReference type="NCBI Taxonomy" id="49451"/>
    <lineage>
        <taxon>Eukaryota</taxon>
        <taxon>Viridiplantae</taxon>
        <taxon>Streptophyta</taxon>
        <taxon>Embryophyta</taxon>
        <taxon>Tracheophyta</taxon>
        <taxon>Spermatophyta</taxon>
        <taxon>Magnoliopsida</taxon>
        <taxon>eudicotyledons</taxon>
        <taxon>Gunneridae</taxon>
        <taxon>Pentapetalae</taxon>
        <taxon>asterids</taxon>
        <taxon>lamiids</taxon>
        <taxon>Solanales</taxon>
        <taxon>Solanaceae</taxon>
        <taxon>Nicotianoideae</taxon>
        <taxon>Nicotianeae</taxon>
        <taxon>Nicotiana</taxon>
    </lineage>
</organism>
<evidence type="ECO:0000313" key="5">
    <source>
        <dbReference type="Proteomes" id="UP000187609"/>
    </source>
</evidence>
<sequence length="174" mass="19180">MNVFIFVTLRLFHGGVLEAESGGPRYAGGVITEYVNVDFDTISYFELVDYIKELGYNSSCTFSVKPPNCGIIENIKNELSRIAQFLRNGAILKVYFQHMGIEEFGPAFNKGDVTIEESASQNIEVGKEPLNSAVGTSPTPTDPADPDSSLTEEESDNSTEDSSSYEDNDFFVMM</sequence>
<feature type="chain" id="PRO_5016436803" description="PB1-like domain-containing protein" evidence="2">
    <location>
        <begin position="19"/>
        <end position="174"/>
    </location>
</feature>
<keyword evidence="2" id="KW-0732">Signal</keyword>
<dbReference type="EMBL" id="MJEQ01000471">
    <property type="protein sequence ID" value="OIT36102.1"/>
    <property type="molecule type" value="Genomic_DNA"/>
</dbReference>
<dbReference type="Proteomes" id="UP000187609">
    <property type="component" value="Unassembled WGS sequence"/>
</dbReference>
<evidence type="ECO:0000256" key="2">
    <source>
        <dbReference type="SAM" id="SignalP"/>
    </source>
</evidence>
<feature type="domain" description="PB1-like" evidence="3">
    <location>
        <begin position="7"/>
        <end position="69"/>
    </location>
</feature>
<feature type="region of interest" description="Disordered" evidence="1">
    <location>
        <begin position="125"/>
        <end position="174"/>
    </location>
</feature>
<accession>A0A314L3K6</accession>
<protein>
    <recommendedName>
        <fullName evidence="3">PB1-like domain-containing protein</fullName>
    </recommendedName>
</protein>
<gene>
    <name evidence="4" type="ORF">A4A49_10447</name>
</gene>
<feature type="compositionally biased region" description="Acidic residues" evidence="1">
    <location>
        <begin position="150"/>
        <end position="174"/>
    </location>
</feature>
<dbReference type="InterPro" id="IPR058594">
    <property type="entry name" value="PB1-like_dom_pln"/>
</dbReference>
<dbReference type="AlphaFoldDB" id="A0A314L3K6"/>
<keyword evidence="5" id="KW-1185">Reference proteome</keyword>
<evidence type="ECO:0000313" key="4">
    <source>
        <dbReference type="EMBL" id="OIT36102.1"/>
    </source>
</evidence>
<proteinExistence type="predicted"/>
<dbReference type="Gramene" id="OIT36102">
    <property type="protein sequence ID" value="OIT36102"/>
    <property type="gene ID" value="A4A49_10447"/>
</dbReference>
<evidence type="ECO:0000259" key="3">
    <source>
        <dbReference type="Pfam" id="PF26130"/>
    </source>
</evidence>
<evidence type="ECO:0000256" key="1">
    <source>
        <dbReference type="SAM" id="MobiDB-lite"/>
    </source>
</evidence>
<feature type="signal peptide" evidence="2">
    <location>
        <begin position="1"/>
        <end position="18"/>
    </location>
</feature>
<dbReference type="Pfam" id="PF26130">
    <property type="entry name" value="PB1-like"/>
    <property type="match status" value="1"/>
</dbReference>
<reference evidence="4" key="1">
    <citation type="submission" date="2016-11" db="EMBL/GenBank/DDBJ databases">
        <title>The genome of Nicotiana attenuata.</title>
        <authorList>
            <person name="Xu S."/>
            <person name="Brockmoeller T."/>
            <person name="Gaquerel E."/>
            <person name="Navarro A."/>
            <person name="Kuhl H."/>
            <person name="Gase K."/>
            <person name="Ling Z."/>
            <person name="Zhou W."/>
            <person name="Kreitzer C."/>
            <person name="Stanke M."/>
            <person name="Tang H."/>
            <person name="Lyons E."/>
            <person name="Pandey P."/>
            <person name="Pandey S.P."/>
            <person name="Timmermann B."/>
            <person name="Baldwin I.T."/>
        </authorList>
    </citation>
    <scope>NUCLEOTIDE SEQUENCE [LARGE SCALE GENOMIC DNA]</scope>
    <source>
        <strain evidence="4">UT</strain>
    </source>
</reference>
<comment type="caution">
    <text evidence="4">The sequence shown here is derived from an EMBL/GenBank/DDBJ whole genome shotgun (WGS) entry which is preliminary data.</text>
</comment>
<name>A0A314L3K6_NICAT</name>